<sequence length="272" mass="29431">MTHIALGYDGSPGARTALDWVAVRAARENARVDLITVTNMVTSNYENTERELARAERLLLDLAPGVHVESHRIDGTMPNALLKDARTSDLLVIGLHQQRPLRNALKGWMPQRLSARAHGPVALIPEGWSLVDGPVVVGVDDDPSSDEALMFAAAEAQSTHTTLRMVHAWSMPVPRLEGSSALLASPLQVKENHRRILREAMHRVQEAYPTVTIEEALVNDNPPAALLHRSTDASIAVIGTHRRGVMAGGFFGSVAQDILGQIGCPVAIVPND</sequence>
<dbReference type="PRINTS" id="PR01438">
    <property type="entry name" value="UNVRSLSTRESS"/>
</dbReference>
<dbReference type="PANTHER" id="PTHR46268:SF6">
    <property type="entry name" value="UNIVERSAL STRESS PROTEIN UP12"/>
    <property type="match status" value="1"/>
</dbReference>
<dbReference type="AlphaFoldDB" id="A0A7X0KT88"/>
<dbReference type="Proteomes" id="UP000537775">
    <property type="component" value="Unassembled WGS sequence"/>
</dbReference>
<dbReference type="InterPro" id="IPR006016">
    <property type="entry name" value="UspA"/>
</dbReference>
<feature type="domain" description="UspA" evidence="2">
    <location>
        <begin position="134"/>
        <end position="270"/>
    </location>
</feature>
<dbReference type="EMBL" id="JACHML010000001">
    <property type="protein sequence ID" value="MBB6389866.1"/>
    <property type="molecule type" value="Genomic_DNA"/>
</dbReference>
<dbReference type="Pfam" id="PF00582">
    <property type="entry name" value="Usp"/>
    <property type="match status" value="2"/>
</dbReference>
<dbReference type="CDD" id="cd00293">
    <property type="entry name" value="USP-like"/>
    <property type="match status" value="1"/>
</dbReference>
<dbReference type="SUPFAM" id="SSF52402">
    <property type="entry name" value="Adenine nucleotide alpha hydrolases-like"/>
    <property type="match status" value="2"/>
</dbReference>
<protein>
    <submittedName>
        <fullName evidence="3">Nucleotide-binding universal stress UspA family protein</fullName>
    </submittedName>
</protein>
<comment type="similarity">
    <text evidence="1">Belongs to the universal stress protein A family.</text>
</comment>
<feature type="domain" description="UspA" evidence="2">
    <location>
        <begin position="2"/>
        <end position="125"/>
    </location>
</feature>
<dbReference type="InterPro" id="IPR014729">
    <property type="entry name" value="Rossmann-like_a/b/a_fold"/>
</dbReference>
<accession>A0A7X0KT88</accession>
<dbReference type="RefSeq" id="WP_184749146.1">
    <property type="nucleotide sequence ID" value="NZ_BAAAJR010000008.1"/>
</dbReference>
<dbReference type="PANTHER" id="PTHR46268">
    <property type="entry name" value="STRESS RESPONSE PROTEIN NHAX"/>
    <property type="match status" value="1"/>
</dbReference>
<evidence type="ECO:0000313" key="3">
    <source>
        <dbReference type="EMBL" id="MBB6389866.1"/>
    </source>
</evidence>
<name>A0A7X0KT88_9MICO</name>
<evidence type="ECO:0000313" key="4">
    <source>
        <dbReference type="Proteomes" id="UP000537775"/>
    </source>
</evidence>
<reference evidence="3 4" key="1">
    <citation type="submission" date="2020-08" db="EMBL/GenBank/DDBJ databases">
        <title>Sequencing the genomes of 1000 actinobacteria strains.</title>
        <authorList>
            <person name="Klenk H.-P."/>
        </authorList>
    </citation>
    <scope>NUCLEOTIDE SEQUENCE [LARGE SCALE GENOMIC DNA]</scope>
    <source>
        <strain evidence="3 4">DSM 12511</strain>
    </source>
</reference>
<dbReference type="InterPro" id="IPR006015">
    <property type="entry name" value="Universal_stress_UspA"/>
</dbReference>
<comment type="caution">
    <text evidence="3">The sequence shown here is derived from an EMBL/GenBank/DDBJ whole genome shotgun (WGS) entry which is preliminary data.</text>
</comment>
<evidence type="ECO:0000256" key="1">
    <source>
        <dbReference type="ARBA" id="ARBA00008791"/>
    </source>
</evidence>
<evidence type="ECO:0000259" key="2">
    <source>
        <dbReference type="Pfam" id="PF00582"/>
    </source>
</evidence>
<organism evidence="3 4">
    <name type="scientific">Microbacterium thalassium</name>
    <dbReference type="NCBI Taxonomy" id="362649"/>
    <lineage>
        <taxon>Bacteria</taxon>
        <taxon>Bacillati</taxon>
        <taxon>Actinomycetota</taxon>
        <taxon>Actinomycetes</taxon>
        <taxon>Micrococcales</taxon>
        <taxon>Microbacteriaceae</taxon>
        <taxon>Microbacterium</taxon>
    </lineage>
</organism>
<dbReference type="Gene3D" id="3.40.50.620">
    <property type="entry name" value="HUPs"/>
    <property type="match status" value="2"/>
</dbReference>
<gene>
    <name evidence="3" type="ORF">HD594_000179</name>
</gene>
<proteinExistence type="inferred from homology"/>
<keyword evidence="4" id="KW-1185">Reference proteome</keyword>